<name>A0A6P8ZQE0_THRPL</name>
<keyword evidence="2" id="KW-1185">Reference proteome</keyword>
<feature type="compositionally biased region" description="Polar residues" evidence="1">
    <location>
        <begin position="11"/>
        <end position="22"/>
    </location>
</feature>
<dbReference type="KEGG" id="tpal:117647827"/>
<dbReference type="InParanoid" id="A0A6P8ZQE0"/>
<dbReference type="RefSeq" id="XP_034245689.1">
    <property type="nucleotide sequence ID" value="XM_034389798.1"/>
</dbReference>
<organism evidence="3">
    <name type="scientific">Thrips palmi</name>
    <name type="common">Melon thrips</name>
    <dbReference type="NCBI Taxonomy" id="161013"/>
    <lineage>
        <taxon>Eukaryota</taxon>
        <taxon>Metazoa</taxon>
        <taxon>Ecdysozoa</taxon>
        <taxon>Arthropoda</taxon>
        <taxon>Hexapoda</taxon>
        <taxon>Insecta</taxon>
        <taxon>Pterygota</taxon>
        <taxon>Neoptera</taxon>
        <taxon>Paraneoptera</taxon>
        <taxon>Thysanoptera</taxon>
        <taxon>Terebrantia</taxon>
        <taxon>Thripoidea</taxon>
        <taxon>Thripidae</taxon>
        <taxon>Thrips</taxon>
    </lineage>
</organism>
<evidence type="ECO:0000313" key="3">
    <source>
        <dbReference type="RefSeq" id="XP_034245689.1"/>
    </source>
</evidence>
<protein>
    <submittedName>
        <fullName evidence="3">Uncharacterized protein LOC117647827</fullName>
    </submittedName>
</protein>
<dbReference type="AlphaFoldDB" id="A0A6P8ZQE0"/>
<sequence length="132" mass="14692">MAAADDENQKLGGTTFRNSAKLSEQKDYDNTSWDLDWDPMDPYGSFMDQKMLLLMLNILSASVTTGFGHGEIELVVQHRANELAVWRKDHPADVVTAAVDPTESASLPSTLRIRPHTWELDMPVQFSDATVA</sequence>
<evidence type="ECO:0000256" key="1">
    <source>
        <dbReference type="SAM" id="MobiDB-lite"/>
    </source>
</evidence>
<dbReference type="GeneID" id="117647827"/>
<gene>
    <name evidence="3" type="primary">LOC117647827</name>
</gene>
<evidence type="ECO:0000313" key="2">
    <source>
        <dbReference type="Proteomes" id="UP000515158"/>
    </source>
</evidence>
<reference evidence="3" key="1">
    <citation type="submission" date="2025-08" db="UniProtKB">
        <authorList>
            <consortium name="RefSeq"/>
        </authorList>
    </citation>
    <scope>IDENTIFICATION</scope>
    <source>
        <tissue evidence="3">Total insect</tissue>
    </source>
</reference>
<dbReference type="Proteomes" id="UP000515158">
    <property type="component" value="Unplaced"/>
</dbReference>
<accession>A0A6P8ZQE0</accession>
<feature type="region of interest" description="Disordered" evidence="1">
    <location>
        <begin position="1"/>
        <end position="36"/>
    </location>
</feature>
<proteinExistence type="predicted"/>